<reference evidence="1" key="1">
    <citation type="submission" date="2018-11" db="EMBL/GenBank/DDBJ databases">
        <authorList>
            <consortium name="Genoscope - CEA"/>
            <person name="William W."/>
        </authorList>
    </citation>
    <scope>NUCLEOTIDE SEQUENCE</scope>
</reference>
<name>A0A3P6BTI9_BRAOL</name>
<dbReference type="EMBL" id="LR031872">
    <property type="protein sequence ID" value="VDC99098.1"/>
    <property type="molecule type" value="Genomic_DNA"/>
</dbReference>
<evidence type="ECO:0000313" key="1">
    <source>
        <dbReference type="EMBL" id="VDC99098.1"/>
    </source>
</evidence>
<dbReference type="AlphaFoldDB" id="A0A3P6BTI9"/>
<protein>
    <submittedName>
        <fullName evidence="1">Uncharacterized protein</fullName>
    </submittedName>
</protein>
<proteinExistence type="predicted"/>
<accession>A0A3P6BTI9</accession>
<organism evidence="1">
    <name type="scientific">Brassica oleracea</name>
    <name type="common">Wild cabbage</name>
    <dbReference type="NCBI Taxonomy" id="3712"/>
    <lineage>
        <taxon>Eukaryota</taxon>
        <taxon>Viridiplantae</taxon>
        <taxon>Streptophyta</taxon>
        <taxon>Embryophyta</taxon>
        <taxon>Tracheophyta</taxon>
        <taxon>Spermatophyta</taxon>
        <taxon>Magnoliopsida</taxon>
        <taxon>eudicotyledons</taxon>
        <taxon>Gunneridae</taxon>
        <taxon>Pentapetalae</taxon>
        <taxon>rosids</taxon>
        <taxon>malvids</taxon>
        <taxon>Brassicales</taxon>
        <taxon>Brassicaceae</taxon>
        <taxon>Brassiceae</taxon>
        <taxon>Brassica</taxon>
    </lineage>
</organism>
<gene>
    <name evidence="1" type="ORF">BOLC3T20369H</name>
</gene>
<sequence>MAHYFPWAARMNPASRNLFCASRPTFRLDGTPDIIIPAKVLELGPENIGEYNHPIFSMFRTKRQGIELFSEVFGMYYLRSRK</sequence>